<dbReference type="PANTHER" id="PTHR42715">
    <property type="entry name" value="BETA-GLUCOSIDASE"/>
    <property type="match status" value="1"/>
</dbReference>
<dbReference type="Pfam" id="PF01915">
    <property type="entry name" value="Glyco_hydro_3_C"/>
    <property type="match status" value="1"/>
</dbReference>
<dbReference type="InterPro" id="IPR002772">
    <property type="entry name" value="Glyco_hydro_3_C"/>
</dbReference>
<accession>A0A2W5N430</accession>
<protein>
    <recommendedName>
        <fullName evidence="7">Beta-D-glucoside glucohydrolase</fullName>
    </recommendedName>
    <alternativeName>
        <fullName evidence="5">Cellobiase</fullName>
    </alternativeName>
    <alternativeName>
        <fullName evidence="6">Gentiobiase</fullName>
    </alternativeName>
</protein>
<dbReference type="AlphaFoldDB" id="A0A2W5N430"/>
<comment type="similarity">
    <text evidence="1 8">Belongs to the glycosyl hydrolase 3 family.</text>
</comment>
<dbReference type="InterPro" id="IPR026891">
    <property type="entry name" value="Fn3-like"/>
</dbReference>
<dbReference type="PROSITE" id="PS00775">
    <property type="entry name" value="GLYCOSYL_HYDROL_F3"/>
    <property type="match status" value="1"/>
</dbReference>
<dbReference type="GO" id="GO:0005975">
    <property type="term" value="P:carbohydrate metabolic process"/>
    <property type="evidence" value="ECO:0007669"/>
    <property type="project" value="InterPro"/>
</dbReference>
<keyword evidence="3" id="KW-0119">Carbohydrate metabolism</keyword>
<comment type="caution">
    <text evidence="10">The sequence shown here is derived from an EMBL/GenBank/DDBJ whole genome shotgun (WGS) entry which is preliminary data.</text>
</comment>
<dbReference type="InterPro" id="IPR036881">
    <property type="entry name" value="Glyco_hydro_3_C_sf"/>
</dbReference>
<dbReference type="SUPFAM" id="SSF52279">
    <property type="entry name" value="Beta-D-glucan exohydrolase, C-terminal domain"/>
    <property type="match status" value="1"/>
</dbReference>
<keyword evidence="2 8" id="KW-0378">Hydrolase</keyword>
<dbReference type="SUPFAM" id="SSF51445">
    <property type="entry name" value="(Trans)glycosidases"/>
    <property type="match status" value="1"/>
</dbReference>
<dbReference type="Gene3D" id="3.20.20.300">
    <property type="entry name" value="Glycoside hydrolase, family 3, N-terminal domain"/>
    <property type="match status" value="1"/>
</dbReference>
<dbReference type="EMBL" id="QFPW01000013">
    <property type="protein sequence ID" value="PZQ48222.1"/>
    <property type="molecule type" value="Genomic_DNA"/>
</dbReference>
<evidence type="ECO:0000313" key="10">
    <source>
        <dbReference type="EMBL" id="PZQ48222.1"/>
    </source>
</evidence>
<evidence type="ECO:0000256" key="1">
    <source>
        <dbReference type="ARBA" id="ARBA00005336"/>
    </source>
</evidence>
<proteinExistence type="inferred from homology"/>
<dbReference type="Pfam" id="PF00933">
    <property type="entry name" value="Glyco_hydro_3"/>
    <property type="match status" value="1"/>
</dbReference>
<dbReference type="InterPro" id="IPR013783">
    <property type="entry name" value="Ig-like_fold"/>
</dbReference>
<dbReference type="GO" id="GO:0008422">
    <property type="term" value="F:beta-glucosidase activity"/>
    <property type="evidence" value="ECO:0007669"/>
    <property type="project" value="UniProtKB-ARBA"/>
</dbReference>
<evidence type="ECO:0000256" key="7">
    <source>
        <dbReference type="ARBA" id="ARBA00032594"/>
    </source>
</evidence>
<evidence type="ECO:0000256" key="3">
    <source>
        <dbReference type="ARBA" id="ARBA00023277"/>
    </source>
</evidence>
<evidence type="ECO:0000256" key="8">
    <source>
        <dbReference type="RuleBase" id="RU361161"/>
    </source>
</evidence>
<dbReference type="Pfam" id="PF14310">
    <property type="entry name" value="Fn3-like"/>
    <property type="match status" value="1"/>
</dbReference>
<dbReference type="InterPro" id="IPR017853">
    <property type="entry name" value="GH"/>
</dbReference>
<evidence type="ECO:0000256" key="5">
    <source>
        <dbReference type="ARBA" id="ARBA00031448"/>
    </source>
</evidence>
<gene>
    <name evidence="10" type="ORF">DI556_15330</name>
</gene>
<dbReference type="InterPro" id="IPR036962">
    <property type="entry name" value="Glyco_hydro_3_N_sf"/>
</dbReference>
<sequence>MTLDEKVDLVSGRGMWRSRNIDRLGIPSILMTDGTYGVRYSIDQIDREAGKVDLAAFLGVVNQKARGMSEAFGRTRPATCFPNGSSLGCSWDVELAHEIGSALAAECRDFGVHLLLGPGINTRRTPLAGRAYEYYSEDPIINADLAAGVINGLQENGVGATLKHFACNNSEVQRTTMDSVVDDRALREIYLYGFERTIEKSRPWAVMSSYNRLNGAQASEDPWLLTKVLREDWGYDGLLISDWHGIKDPVAAIAAGSDLDMPEAPARIAELRAAAQAGALDIEALDRACARVLELIARVKAGEAPGTGFDIAAHHDLAIRAARESIVLLRNAGSALPVAPGARIAVIGRAAEHPIIQGSGSATTNPYRVERPLDAIRALAPGCAYAPAYEAGGEATPPLIEEALAVARAAEVALVFVHAENGEDGEGADRRSLGLAQGQDALIARLAETGTRIVVVVASPDAVEMPWAEDVGAILACFFAGQGFGAALADLVFGRANPSGKLSVTFPRSLRDVPGYLSYPGENGRHPYVEGIYVGYRGYEKRGVAPLYPFGHGLSYTSFEYQALSCDRYMIGKGESIRARFEVTNTGAVAGREIAQLYLRPVSRDLARPERELKAFVKLALAPGETRQVTLTLAPRDFAAWDPGFGAWVVEDGPCAIEIGASLTDIRLRCDLMVATGEARHGFVTLETQPKFILAYPKARAAFVAFLTERMSVTESEADRMLAFCVTSFFGIHTTLNYFFKQSFGRAEIQGVIDAINSPAP</sequence>
<organism evidence="10 11">
    <name type="scientific">Rhodovulum sulfidophilum</name>
    <name type="common">Rhodobacter sulfidophilus</name>
    <dbReference type="NCBI Taxonomy" id="35806"/>
    <lineage>
        <taxon>Bacteria</taxon>
        <taxon>Pseudomonadati</taxon>
        <taxon>Pseudomonadota</taxon>
        <taxon>Alphaproteobacteria</taxon>
        <taxon>Rhodobacterales</taxon>
        <taxon>Paracoccaceae</taxon>
        <taxon>Rhodovulum</taxon>
    </lineage>
</organism>
<evidence type="ECO:0000256" key="6">
    <source>
        <dbReference type="ARBA" id="ARBA00032194"/>
    </source>
</evidence>
<name>A0A2W5N430_RHOSU</name>
<dbReference type="InterPro" id="IPR050288">
    <property type="entry name" value="Cellulose_deg_GH3"/>
</dbReference>
<dbReference type="Proteomes" id="UP000249185">
    <property type="component" value="Unassembled WGS sequence"/>
</dbReference>
<keyword evidence="4 8" id="KW-0326">Glycosidase</keyword>
<feature type="domain" description="Fibronectin type III-like" evidence="9">
    <location>
        <begin position="593"/>
        <end position="663"/>
    </location>
</feature>
<evidence type="ECO:0000313" key="11">
    <source>
        <dbReference type="Proteomes" id="UP000249185"/>
    </source>
</evidence>
<dbReference type="InterPro" id="IPR001764">
    <property type="entry name" value="Glyco_hydro_3_N"/>
</dbReference>
<dbReference type="PANTHER" id="PTHR42715:SF10">
    <property type="entry name" value="BETA-GLUCOSIDASE"/>
    <property type="match status" value="1"/>
</dbReference>
<dbReference type="SMART" id="SM01217">
    <property type="entry name" value="Fn3_like"/>
    <property type="match status" value="1"/>
</dbReference>
<evidence type="ECO:0000259" key="9">
    <source>
        <dbReference type="SMART" id="SM01217"/>
    </source>
</evidence>
<dbReference type="Gene3D" id="2.60.40.10">
    <property type="entry name" value="Immunoglobulins"/>
    <property type="match status" value="1"/>
</dbReference>
<evidence type="ECO:0000256" key="2">
    <source>
        <dbReference type="ARBA" id="ARBA00022801"/>
    </source>
</evidence>
<dbReference type="PRINTS" id="PR00133">
    <property type="entry name" value="GLHYDRLASE3"/>
</dbReference>
<dbReference type="Gene3D" id="3.40.50.1700">
    <property type="entry name" value="Glycoside hydrolase family 3 C-terminal domain"/>
    <property type="match status" value="1"/>
</dbReference>
<dbReference type="InterPro" id="IPR019800">
    <property type="entry name" value="Glyco_hydro_3_AS"/>
</dbReference>
<evidence type="ECO:0000256" key="4">
    <source>
        <dbReference type="ARBA" id="ARBA00023295"/>
    </source>
</evidence>
<dbReference type="FunFam" id="2.60.40.10:FF:000495">
    <property type="entry name" value="Periplasmic beta-glucosidase"/>
    <property type="match status" value="1"/>
</dbReference>
<reference evidence="10 11" key="1">
    <citation type="submission" date="2017-08" db="EMBL/GenBank/DDBJ databases">
        <title>Infants hospitalized years apart are colonized by the same room-sourced microbial strains.</title>
        <authorList>
            <person name="Brooks B."/>
            <person name="Olm M.R."/>
            <person name="Firek B.A."/>
            <person name="Baker R."/>
            <person name="Thomas B.C."/>
            <person name="Morowitz M.J."/>
            <person name="Banfield J.F."/>
        </authorList>
    </citation>
    <scope>NUCLEOTIDE SEQUENCE [LARGE SCALE GENOMIC DNA]</scope>
    <source>
        <strain evidence="10">S2_005_002_R2_34</strain>
    </source>
</reference>